<sequence>MKAALSLIFLASSALGGNAPGGWAKGPGKVQIVTLQVGVTYTTRCPFTETHSKAGKTWYSTYTTTSVVETMIPTTTQVTQTGPPVVKTVGNVVYTTATQLQPITETKIIDGSTVEVVWTSTSTFYTRLEQTQTVYTTNVQTAYAQTETYETVTCPETVYTTVSEGETFMVTKTNTVTNVVSKVNSITTVVPVTLTKNAAITDIITDSEGVTFTDYSTTVETSDETFYSETTEPPNTVVIPITSIQIDATTSAVPAQVTGAASPNTQKMSPGVAVLAGALGALALVV</sequence>
<accession>A0AA40C991</accession>
<keyword evidence="1" id="KW-0732">Signal</keyword>
<dbReference type="EMBL" id="JAULSR010000002">
    <property type="protein sequence ID" value="KAK0629872.1"/>
    <property type="molecule type" value="Genomic_DNA"/>
</dbReference>
<dbReference type="Proteomes" id="UP001174934">
    <property type="component" value="Unassembled WGS sequence"/>
</dbReference>
<evidence type="ECO:0008006" key="4">
    <source>
        <dbReference type="Google" id="ProtNLM"/>
    </source>
</evidence>
<protein>
    <recommendedName>
        <fullName evidence="4">Repetitive proline-rich cell wall protein</fullName>
    </recommendedName>
</protein>
<evidence type="ECO:0000313" key="3">
    <source>
        <dbReference type="Proteomes" id="UP001174934"/>
    </source>
</evidence>
<feature type="signal peptide" evidence="1">
    <location>
        <begin position="1"/>
        <end position="24"/>
    </location>
</feature>
<keyword evidence="3" id="KW-1185">Reference proteome</keyword>
<organism evidence="2 3">
    <name type="scientific">Bombardia bombarda</name>
    <dbReference type="NCBI Taxonomy" id="252184"/>
    <lineage>
        <taxon>Eukaryota</taxon>
        <taxon>Fungi</taxon>
        <taxon>Dikarya</taxon>
        <taxon>Ascomycota</taxon>
        <taxon>Pezizomycotina</taxon>
        <taxon>Sordariomycetes</taxon>
        <taxon>Sordariomycetidae</taxon>
        <taxon>Sordariales</taxon>
        <taxon>Lasiosphaeriaceae</taxon>
        <taxon>Bombardia</taxon>
    </lineage>
</organism>
<reference evidence="2" key="1">
    <citation type="submission" date="2023-06" db="EMBL/GenBank/DDBJ databases">
        <title>Genome-scale phylogeny and comparative genomics of the fungal order Sordariales.</title>
        <authorList>
            <consortium name="Lawrence Berkeley National Laboratory"/>
            <person name="Hensen N."/>
            <person name="Bonometti L."/>
            <person name="Westerberg I."/>
            <person name="Brannstrom I.O."/>
            <person name="Guillou S."/>
            <person name="Cros-Aarteil S."/>
            <person name="Calhoun S."/>
            <person name="Haridas S."/>
            <person name="Kuo A."/>
            <person name="Mondo S."/>
            <person name="Pangilinan J."/>
            <person name="Riley R."/>
            <person name="LaButti K."/>
            <person name="Andreopoulos B."/>
            <person name="Lipzen A."/>
            <person name="Chen C."/>
            <person name="Yanf M."/>
            <person name="Daum C."/>
            <person name="Ng V."/>
            <person name="Clum A."/>
            <person name="Steindorff A."/>
            <person name="Ohm R."/>
            <person name="Martin F."/>
            <person name="Silar P."/>
            <person name="Natvig D."/>
            <person name="Lalanne C."/>
            <person name="Gautier V."/>
            <person name="Ament-velasquez S.L."/>
            <person name="Kruys A."/>
            <person name="Hutchinson M.I."/>
            <person name="Powell A.J."/>
            <person name="Barry K."/>
            <person name="Miller A.N."/>
            <person name="Grigoriev I.V."/>
            <person name="Debuchy R."/>
            <person name="Gladieux P."/>
            <person name="Thoren M.H."/>
            <person name="Johannesson H."/>
        </authorList>
    </citation>
    <scope>NUCLEOTIDE SEQUENCE</scope>
    <source>
        <strain evidence="2">SMH3391-2</strain>
    </source>
</reference>
<proteinExistence type="predicted"/>
<feature type="chain" id="PRO_5041207697" description="Repetitive proline-rich cell wall protein" evidence="1">
    <location>
        <begin position="25"/>
        <end position="286"/>
    </location>
</feature>
<evidence type="ECO:0000256" key="1">
    <source>
        <dbReference type="SAM" id="SignalP"/>
    </source>
</evidence>
<dbReference type="AlphaFoldDB" id="A0AA40C991"/>
<gene>
    <name evidence="2" type="ORF">B0T17DRAFT_635258</name>
</gene>
<comment type="caution">
    <text evidence="2">The sequence shown here is derived from an EMBL/GenBank/DDBJ whole genome shotgun (WGS) entry which is preliminary data.</text>
</comment>
<name>A0AA40C991_9PEZI</name>
<evidence type="ECO:0000313" key="2">
    <source>
        <dbReference type="EMBL" id="KAK0629872.1"/>
    </source>
</evidence>